<organism evidence="3 4">
    <name type="scientific">Candidatus Fervidibacter japonicus</name>
    <dbReference type="NCBI Taxonomy" id="2035412"/>
    <lineage>
        <taxon>Bacteria</taxon>
        <taxon>Candidatus Fervidibacterota</taxon>
        <taxon>Candidatus Fervidibacter</taxon>
    </lineage>
</organism>
<sequence>MRYLIAAIAIGVFATLLLSSPAPSAKGVVFPNDPNAVIDVKRDLGAKGDGIHDDTEALQKGIHLSCSRQGTNTKVLYIPNGVYRVTRKLVVQFPENRSGIGPWVYGQSRDGVIIRLDDGANVDAVLQTHPRDENPGSADWFMRTIYNLTIDVGNNPNTDGVRFFSNNTGIIKNVRVKGRGRIGINSFMNLNGPNIVQDTIVEGFEVGIRSAWMWGQTLSRVTIRNCKVGLEVEGNSVAVEDLVVENTPLPIHNKLPNDWFWWSGVLAIVGGRFVKGDPNGPAILNQGVLYARDITVSGFKLAIKSEPLKGEPHYAAGPTVAEFVSHDVKRLFDEAPSQAMKLPIKREPIVPWETNPNNWVCANDFGAVYGDNKDDTEAIQRAIDFAAANRKTVVYLRGIGGSDPNWYTLNGEVYIRGTVRHIIGLGFGRIIAGENGKFIVDDKSAPVVKFENIQAFGKRPPIVENRSRNRVLVLGNCDLKVLGTGKGDIFVTNCPSHVEIRSKGQSLWARQLDPEGDSDVGLVINAGGNLWILGMKSEGRGVRIRTSDDGRTEVFGVFMYGFGTPPEDNRPIFDIDNAKMCVMGIREIAFNAPTYNVKVRERRGGETREFRLKPGEHGWIGWALYSGW</sequence>
<dbReference type="AlphaFoldDB" id="A0A2H5XBY5"/>
<dbReference type="SUPFAM" id="SSF51126">
    <property type="entry name" value="Pectin lyase-like"/>
    <property type="match status" value="2"/>
</dbReference>
<feature type="domain" description="Rhamnogalacturonase A/B/Epimerase-like pectate lyase" evidence="2">
    <location>
        <begin position="39"/>
        <end position="245"/>
    </location>
</feature>
<proteinExistence type="predicted"/>
<evidence type="ECO:0000256" key="1">
    <source>
        <dbReference type="SAM" id="SignalP"/>
    </source>
</evidence>
<dbReference type="InterPro" id="IPR024535">
    <property type="entry name" value="RHGA/B-epi-like_pectate_lyase"/>
</dbReference>
<evidence type="ECO:0000313" key="3">
    <source>
        <dbReference type="EMBL" id="GBC98693.1"/>
    </source>
</evidence>
<protein>
    <recommendedName>
        <fullName evidence="2">Rhamnogalacturonase A/B/Epimerase-like pectate lyase domain-containing protein</fullName>
    </recommendedName>
</protein>
<reference evidence="4" key="1">
    <citation type="submission" date="2017-09" db="EMBL/GenBank/DDBJ databases">
        <title>Metaegenomics of thermophilic ammonia-oxidizing enrichment culture.</title>
        <authorList>
            <person name="Kato S."/>
            <person name="Suzuki K."/>
        </authorList>
    </citation>
    <scope>NUCLEOTIDE SEQUENCE [LARGE SCALE GENOMIC DNA]</scope>
</reference>
<dbReference type="EMBL" id="BEHT01000014">
    <property type="protein sequence ID" value="GBC98693.1"/>
    <property type="molecule type" value="Genomic_DNA"/>
</dbReference>
<evidence type="ECO:0000259" key="2">
    <source>
        <dbReference type="Pfam" id="PF12708"/>
    </source>
</evidence>
<feature type="signal peptide" evidence="1">
    <location>
        <begin position="1"/>
        <end position="24"/>
    </location>
</feature>
<dbReference type="Gene3D" id="2.160.20.10">
    <property type="entry name" value="Single-stranded right-handed beta-helix, Pectin lyase-like"/>
    <property type="match status" value="2"/>
</dbReference>
<dbReference type="Proteomes" id="UP000236173">
    <property type="component" value="Unassembled WGS sequence"/>
</dbReference>
<dbReference type="InterPro" id="IPR011050">
    <property type="entry name" value="Pectin_lyase_fold/virulence"/>
</dbReference>
<gene>
    <name evidence="3" type="ORF">HRbin17_01207</name>
</gene>
<dbReference type="Pfam" id="PF12708">
    <property type="entry name" value="Pect-lyase_RHGA_epim"/>
    <property type="match status" value="1"/>
</dbReference>
<accession>A0A2H5XBY5</accession>
<dbReference type="InterPro" id="IPR012334">
    <property type="entry name" value="Pectin_lyas_fold"/>
</dbReference>
<evidence type="ECO:0000313" key="4">
    <source>
        <dbReference type="Proteomes" id="UP000236173"/>
    </source>
</evidence>
<name>A0A2H5XBY5_9BACT</name>
<keyword evidence="1" id="KW-0732">Signal</keyword>
<feature type="chain" id="PRO_5014119113" description="Rhamnogalacturonase A/B/Epimerase-like pectate lyase domain-containing protein" evidence="1">
    <location>
        <begin position="25"/>
        <end position="628"/>
    </location>
</feature>
<comment type="caution">
    <text evidence="3">The sequence shown here is derived from an EMBL/GenBank/DDBJ whole genome shotgun (WGS) entry which is preliminary data.</text>
</comment>